<evidence type="ECO:0000256" key="1">
    <source>
        <dbReference type="SAM" id="SignalP"/>
    </source>
</evidence>
<evidence type="ECO:0000313" key="2">
    <source>
        <dbReference type="EMBL" id="SHL50199.1"/>
    </source>
</evidence>
<dbReference type="InterPro" id="IPR046579">
    <property type="entry name" value="DUF6639"/>
</dbReference>
<accession>A0A1M7B6B7</accession>
<sequence length="224" mass="25082">MHALKAATAVLMLLSWPAQAEPVSCDGSDVTVYGARPQDAQLVCAAVARAKQTFESCNVPPITRPLRIDIVETLKANCFGQYHCGEDWIELLSPSAMQAKHLPGSIYADLPDDAFFQSILVHELTHAAIKDVPCPFDNCLIANEYLAYVMQIRSLSPEAQLQFLQGADLDRKISRDELNQMIYFMAPDIFARKSWLHFTQREDPCGFVGQIVEGTVLLDYERFE</sequence>
<dbReference type="RefSeq" id="WP_073198921.1">
    <property type="nucleotide sequence ID" value="NZ_FRBN01000016.1"/>
</dbReference>
<keyword evidence="3" id="KW-1185">Reference proteome</keyword>
<evidence type="ECO:0000313" key="3">
    <source>
        <dbReference type="Proteomes" id="UP000184191"/>
    </source>
</evidence>
<evidence type="ECO:0008006" key="4">
    <source>
        <dbReference type="Google" id="ProtNLM"/>
    </source>
</evidence>
<proteinExistence type="predicted"/>
<feature type="chain" id="PRO_5013382657" description="Peptidase MA superfamily protein" evidence="1">
    <location>
        <begin position="21"/>
        <end position="224"/>
    </location>
</feature>
<feature type="signal peptide" evidence="1">
    <location>
        <begin position="1"/>
        <end position="20"/>
    </location>
</feature>
<protein>
    <recommendedName>
        <fullName evidence="4">Peptidase MA superfamily protein</fullName>
    </recommendedName>
</protein>
<keyword evidence="1" id="KW-0732">Signal</keyword>
<dbReference type="OrthoDB" id="7830139at2"/>
<organism evidence="2 3">
    <name type="scientific">Roseovarius marisflavi</name>
    <dbReference type="NCBI Taxonomy" id="1054996"/>
    <lineage>
        <taxon>Bacteria</taxon>
        <taxon>Pseudomonadati</taxon>
        <taxon>Pseudomonadota</taxon>
        <taxon>Alphaproteobacteria</taxon>
        <taxon>Rhodobacterales</taxon>
        <taxon>Roseobacteraceae</taxon>
        <taxon>Roseovarius</taxon>
    </lineage>
</organism>
<reference evidence="3" key="1">
    <citation type="submission" date="2016-11" db="EMBL/GenBank/DDBJ databases">
        <authorList>
            <person name="Varghese N."/>
            <person name="Submissions S."/>
        </authorList>
    </citation>
    <scope>NUCLEOTIDE SEQUENCE [LARGE SCALE GENOMIC DNA]</scope>
    <source>
        <strain evidence="3">DSM 29327</strain>
    </source>
</reference>
<dbReference type="EMBL" id="FRBN01000016">
    <property type="protein sequence ID" value="SHL50199.1"/>
    <property type="molecule type" value="Genomic_DNA"/>
</dbReference>
<dbReference type="Pfam" id="PF20344">
    <property type="entry name" value="DUF6639"/>
    <property type="match status" value="1"/>
</dbReference>
<gene>
    <name evidence="2" type="ORF">SAMN05444414_11668</name>
</gene>
<dbReference type="AlphaFoldDB" id="A0A1M7B6B7"/>
<dbReference type="Proteomes" id="UP000184191">
    <property type="component" value="Unassembled WGS sequence"/>
</dbReference>
<name>A0A1M7B6B7_9RHOB</name>